<name>B0N937_9FIRM</name>
<dbReference type="InterPro" id="IPR051784">
    <property type="entry name" value="Nod_factor_ABC_transporter"/>
</dbReference>
<dbReference type="HOGENOM" id="CLU_101327_0_0_9"/>
<dbReference type="PANTHER" id="PTHR43229">
    <property type="entry name" value="NODULATION PROTEIN J"/>
    <property type="match status" value="1"/>
</dbReference>
<keyword evidence="4" id="KW-0472">Membrane</keyword>
<dbReference type="eggNOG" id="COG0842">
    <property type="taxonomic scope" value="Bacteria"/>
</dbReference>
<keyword evidence="7" id="KW-1185">Reference proteome</keyword>
<dbReference type="PANTHER" id="PTHR43229:SF2">
    <property type="entry name" value="NODULATION PROTEIN J"/>
    <property type="match status" value="1"/>
</dbReference>
<sequence length="239" mass="26855">MRAFIYQIGLNWKLNLRSKELLVHYYVVPLVFYLFIGGGFISILPDADKTIIQVMSVFAITMGGVLGSPYPLVEFYHSDIKKAYQVGKIPLWTIAASNFISGIMHLFVMSLIILISAPIIFKAQIPENIFIYLLGVILFIIVSLSIGMVFGVFFKSAAKMGMATQLVFLPSIMLSGIMFPVAMLPNVLQVIGRILPATWGFELMCTNDFLWLNVAVQLIIFMIMLIVASFKIKQIRKED</sequence>
<dbReference type="Pfam" id="PF01061">
    <property type="entry name" value="ABC2_membrane"/>
    <property type="match status" value="1"/>
</dbReference>
<evidence type="ECO:0000256" key="4">
    <source>
        <dbReference type="ARBA" id="ARBA00023136"/>
    </source>
</evidence>
<protein>
    <submittedName>
        <fullName evidence="6">ABC-2 type transporter</fullName>
    </submittedName>
</protein>
<keyword evidence="3" id="KW-1133">Transmembrane helix</keyword>
<comment type="caution">
    <text evidence="6">The sequence shown here is derived from an EMBL/GenBank/DDBJ whole genome shotgun (WGS) entry which is preliminary data.</text>
</comment>
<evidence type="ECO:0000256" key="2">
    <source>
        <dbReference type="ARBA" id="ARBA00022692"/>
    </source>
</evidence>
<feature type="domain" description="ABC-2 type transporter transmembrane" evidence="5">
    <location>
        <begin position="11"/>
        <end position="207"/>
    </location>
</feature>
<reference evidence="6" key="2">
    <citation type="submission" date="2014-06" db="EMBL/GenBank/DDBJ databases">
        <title>Draft genome sequence of Clostridium ramosum(DSM 1402).</title>
        <authorList>
            <person name="Sudarsanam P."/>
            <person name="Ley R."/>
            <person name="Guruge J."/>
            <person name="Turnbaugh P.J."/>
            <person name="Mahowald M."/>
            <person name="Liep D."/>
            <person name="Gordon J."/>
        </authorList>
    </citation>
    <scope>NUCLEOTIDE SEQUENCE</scope>
    <source>
        <strain evidence="6">DSM 1402</strain>
    </source>
</reference>
<dbReference type="EMBL" id="ABFX02000013">
    <property type="protein sequence ID" value="EDS17194.1"/>
    <property type="molecule type" value="Genomic_DNA"/>
</dbReference>
<reference evidence="6" key="1">
    <citation type="submission" date="2007-11" db="EMBL/GenBank/DDBJ databases">
        <authorList>
            <person name="Fulton L."/>
            <person name="Clifton S."/>
            <person name="Fulton B."/>
            <person name="Xu J."/>
            <person name="Minx P."/>
            <person name="Pepin K.H."/>
            <person name="Johnson M."/>
            <person name="Thiruvilangam P."/>
            <person name="Bhonagiri V."/>
            <person name="Nash W.E."/>
            <person name="Mardis E.R."/>
            <person name="Wilson R.K."/>
        </authorList>
    </citation>
    <scope>NUCLEOTIDE SEQUENCE [LARGE SCALE GENOMIC DNA]</scope>
    <source>
        <strain evidence="6">DSM 1402</strain>
    </source>
</reference>
<evidence type="ECO:0000313" key="6">
    <source>
        <dbReference type="EMBL" id="EDS17194.1"/>
    </source>
</evidence>
<evidence type="ECO:0000256" key="3">
    <source>
        <dbReference type="ARBA" id="ARBA00022989"/>
    </source>
</evidence>
<organism evidence="6 7">
    <name type="scientific">Thomasclavelia ramosa DSM 1402</name>
    <dbReference type="NCBI Taxonomy" id="445974"/>
    <lineage>
        <taxon>Bacteria</taxon>
        <taxon>Bacillati</taxon>
        <taxon>Bacillota</taxon>
        <taxon>Erysipelotrichia</taxon>
        <taxon>Erysipelotrichales</taxon>
        <taxon>Coprobacillaceae</taxon>
        <taxon>Thomasclavelia</taxon>
    </lineage>
</organism>
<evidence type="ECO:0000313" key="7">
    <source>
        <dbReference type="Proteomes" id="UP000005798"/>
    </source>
</evidence>
<dbReference type="AlphaFoldDB" id="B0N937"/>
<dbReference type="RefSeq" id="WP_003539578.1">
    <property type="nucleotide sequence ID" value="NZ_CP036346.1"/>
</dbReference>
<proteinExistence type="predicted"/>
<comment type="subcellular location">
    <subcellularLocation>
        <location evidence="1">Membrane</location>
        <topology evidence="1">Multi-pass membrane protein</topology>
    </subcellularLocation>
</comment>
<evidence type="ECO:0000256" key="1">
    <source>
        <dbReference type="ARBA" id="ARBA00004141"/>
    </source>
</evidence>
<dbReference type="InterPro" id="IPR013525">
    <property type="entry name" value="ABC2_TM"/>
</dbReference>
<keyword evidence="2" id="KW-0812">Transmembrane</keyword>
<dbReference type="Proteomes" id="UP000005798">
    <property type="component" value="Unassembled WGS sequence"/>
</dbReference>
<dbReference type="GO" id="GO:0140359">
    <property type="term" value="F:ABC-type transporter activity"/>
    <property type="evidence" value="ECO:0007669"/>
    <property type="project" value="InterPro"/>
</dbReference>
<accession>B0N937</accession>
<dbReference type="GO" id="GO:0016020">
    <property type="term" value="C:membrane"/>
    <property type="evidence" value="ECO:0007669"/>
    <property type="project" value="UniProtKB-SubCell"/>
</dbReference>
<evidence type="ECO:0000259" key="5">
    <source>
        <dbReference type="Pfam" id="PF01061"/>
    </source>
</evidence>
<gene>
    <name evidence="6" type="ORF">CLORAM_03168</name>
</gene>